<dbReference type="Pfam" id="PF01653">
    <property type="entry name" value="DNA_ligase_aden"/>
    <property type="match status" value="1"/>
</dbReference>
<dbReference type="PANTHER" id="PTHR23389:SF9">
    <property type="entry name" value="DNA LIGASE"/>
    <property type="match status" value="1"/>
</dbReference>
<dbReference type="InterPro" id="IPR010994">
    <property type="entry name" value="RuvA_2-like"/>
</dbReference>
<evidence type="ECO:0000256" key="6">
    <source>
        <dbReference type="ARBA" id="ARBA00022842"/>
    </source>
</evidence>
<dbReference type="CDD" id="cd00114">
    <property type="entry name" value="LIGANc"/>
    <property type="match status" value="1"/>
</dbReference>
<dbReference type="SUPFAM" id="SSF47781">
    <property type="entry name" value="RuvA domain 2-like"/>
    <property type="match status" value="1"/>
</dbReference>
<feature type="binding site" evidence="10">
    <location>
        <position position="428"/>
    </location>
    <ligand>
        <name>Zn(2+)</name>
        <dbReference type="ChEBI" id="CHEBI:29105"/>
    </ligand>
</feature>
<dbReference type="Pfam" id="PF12826">
    <property type="entry name" value="HHH_2"/>
    <property type="match status" value="1"/>
</dbReference>
<evidence type="ECO:0000256" key="10">
    <source>
        <dbReference type="HAMAP-Rule" id="MF_01588"/>
    </source>
</evidence>
<evidence type="ECO:0000313" key="13">
    <source>
        <dbReference type="Proteomes" id="UP001500571"/>
    </source>
</evidence>
<dbReference type="Gene3D" id="1.10.287.610">
    <property type="entry name" value="Helix hairpin bin"/>
    <property type="match status" value="1"/>
</dbReference>
<evidence type="ECO:0000313" key="12">
    <source>
        <dbReference type="EMBL" id="GAA1963835.1"/>
    </source>
</evidence>
<keyword evidence="7 10" id="KW-0520">NAD</keyword>
<keyword evidence="2 10" id="KW-0235">DNA replication</keyword>
<dbReference type="Gene3D" id="3.40.50.10190">
    <property type="entry name" value="BRCT domain"/>
    <property type="match status" value="1"/>
</dbReference>
<keyword evidence="8 10" id="KW-0234">DNA repair</keyword>
<dbReference type="SUPFAM" id="SSF52113">
    <property type="entry name" value="BRCT domain"/>
    <property type="match status" value="1"/>
</dbReference>
<dbReference type="NCBIfam" id="NF005932">
    <property type="entry name" value="PRK07956.1"/>
    <property type="match status" value="1"/>
</dbReference>
<dbReference type="PROSITE" id="PS01055">
    <property type="entry name" value="DNA_LIGASE_N1"/>
    <property type="match status" value="1"/>
</dbReference>
<dbReference type="SMART" id="SM00532">
    <property type="entry name" value="LIGANc"/>
    <property type="match status" value="1"/>
</dbReference>
<evidence type="ECO:0000256" key="8">
    <source>
        <dbReference type="ARBA" id="ARBA00023204"/>
    </source>
</evidence>
<feature type="domain" description="BRCT" evidence="11">
    <location>
        <begin position="664"/>
        <end position="730"/>
    </location>
</feature>
<dbReference type="SUPFAM" id="SSF56091">
    <property type="entry name" value="DNA ligase/mRNA capping enzyme, catalytic domain"/>
    <property type="match status" value="1"/>
</dbReference>
<feature type="binding site" evidence="10">
    <location>
        <position position="331"/>
    </location>
    <ligand>
        <name>NAD(+)</name>
        <dbReference type="ChEBI" id="CHEBI:57540"/>
    </ligand>
</feature>
<feature type="active site" description="N6-AMP-lysine intermediate" evidence="10">
    <location>
        <position position="127"/>
    </location>
</feature>
<comment type="function">
    <text evidence="10">DNA ligase that catalyzes the formation of phosphodiester linkages between 5'-phosphoryl and 3'-hydroxyl groups in double-stranded DNA using NAD as a coenzyme and as the energy source for the reaction. It is essential for DNA replication and repair of damaged DNA.</text>
</comment>
<feature type="binding site" evidence="10">
    <location>
        <position position="425"/>
    </location>
    <ligand>
        <name>Zn(2+)</name>
        <dbReference type="ChEBI" id="CHEBI:29105"/>
    </ligand>
</feature>
<evidence type="ECO:0000256" key="3">
    <source>
        <dbReference type="ARBA" id="ARBA00022723"/>
    </source>
</evidence>
<dbReference type="InterPro" id="IPR013839">
    <property type="entry name" value="DNAligase_adenylation"/>
</dbReference>
<dbReference type="EMBL" id="BAAAPB010000002">
    <property type="protein sequence ID" value="GAA1963835.1"/>
    <property type="molecule type" value="Genomic_DNA"/>
</dbReference>
<keyword evidence="6 10" id="KW-0460">Magnesium</keyword>
<dbReference type="PROSITE" id="PS50172">
    <property type="entry name" value="BRCT"/>
    <property type="match status" value="1"/>
</dbReference>
<comment type="catalytic activity">
    <reaction evidence="9 10">
        <text>NAD(+) + (deoxyribonucleotide)n-3'-hydroxyl + 5'-phospho-(deoxyribonucleotide)m = (deoxyribonucleotide)n+m + AMP + beta-nicotinamide D-nucleotide.</text>
        <dbReference type="EC" id="6.5.1.2"/>
    </reaction>
</comment>
<dbReference type="CDD" id="cd17748">
    <property type="entry name" value="BRCT_DNA_ligase_like"/>
    <property type="match status" value="1"/>
</dbReference>
<evidence type="ECO:0000256" key="2">
    <source>
        <dbReference type="ARBA" id="ARBA00022705"/>
    </source>
</evidence>
<dbReference type="InterPro" id="IPR001357">
    <property type="entry name" value="BRCT_dom"/>
</dbReference>
<evidence type="ECO:0000256" key="9">
    <source>
        <dbReference type="ARBA" id="ARBA00034005"/>
    </source>
</evidence>
<evidence type="ECO:0000259" key="11">
    <source>
        <dbReference type="PROSITE" id="PS50172"/>
    </source>
</evidence>
<comment type="caution">
    <text evidence="12">The sequence shown here is derived from an EMBL/GenBank/DDBJ whole genome shotgun (WGS) entry which is preliminary data.</text>
</comment>
<sequence length="748" mass="80193">MPDGKMWAMSDESPASLHSELAARIEAASDAYYRDGSSPLTDADYDALLRQLVELEEQFPALVTPESPTQRVMGQAYTDFASYQHLRRMESLDNAFSLEEVEAWHARVLRDVGTGSGPGPELLCEVKFDGLAINLLYEGGRLTRALTRGDGTTGEDVTPNVLTIESVPSRLTGTKEFPVPQRIEVRGEVYLPTVRFEEINAEQAAAGKPLYANARNTAAGSLRQKDPAVTASRRLAMTCHGIGAREGFEATSQSGSYAALSAWGLPVSSLVKVMPDIASVEDYIAYFAEHRHDPEVLSHEIDGVVIKVDDVALQRRLGSTSRAPRWAIAYKYPPEEVNTQLLAIEVNTGRTGRVTPYGVMEPVKVAGSTVEMATLHNFYEVARKDVRPGDTVVLRKAGDVIPEILGPVLALRPDGLPEWVPPTVCPACGTALVEQKAGDKDRRCPNHRACPAQVTERVNHVAGRGAFDIEGMGYEACVALLESGALRNEGDIFDLDADALLRTPLFTRAPKKGEDGPHLSADGSRALTANAEKLLVNLRERLDVPLWRVLVALSIRHVGPSAARAIATEFGSMEALREVVRVADEAVSGDLDPDADEATPELGDAVTTASAEAVQARSRLAEVDGVGGVIADSLIAWFREGWHVEIVDKWAAAGVTMADARDESVERTLEGLTVVVTGSLVGFSRDSAKEAIISRGGKASGSVSKKTDYVVVGESAGSKADKAEELGVAILDEAGFVTLLEGGPQALT</sequence>
<dbReference type="InterPro" id="IPR012340">
    <property type="entry name" value="NA-bd_OB-fold"/>
</dbReference>
<dbReference type="HAMAP" id="MF_01588">
    <property type="entry name" value="DNA_ligase_A"/>
    <property type="match status" value="1"/>
</dbReference>
<keyword evidence="3 10" id="KW-0479">Metal-binding</keyword>
<accession>A0ABP5CJ19</accession>
<dbReference type="PIRSF" id="PIRSF001604">
    <property type="entry name" value="LigA"/>
    <property type="match status" value="1"/>
</dbReference>
<proteinExistence type="inferred from homology"/>
<gene>
    <name evidence="10 12" type="primary">ligA</name>
    <name evidence="12" type="ORF">GCM10009798_24920</name>
</gene>
<dbReference type="InterPro" id="IPR018239">
    <property type="entry name" value="DNA_ligase_AS"/>
</dbReference>
<keyword evidence="1 10" id="KW-0436">Ligase</keyword>
<feature type="binding site" evidence="10">
    <location>
        <position position="148"/>
    </location>
    <ligand>
        <name>NAD(+)</name>
        <dbReference type="ChEBI" id="CHEBI:57540"/>
    </ligand>
</feature>
<evidence type="ECO:0000256" key="5">
    <source>
        <dbReference type="ARBA" id="ARBA00022833"/>
    </source>
</evidence>
<dbReference type="Gene3D" id="2.40.50.140">
    <property type="entry name" value="Nucleic acid-binding proteins"/>
    <property type="match status" value="1"/>
</dbReference>
<dbReference type="PANTHER" id="PTHR23389">
    <property type="entry name" value="CHROMOSOME TRANSMISSION FIDELITY FACTOR 18"/>
    <property type="match status" value="1"/>
</dbReference>
<dbReference type="InterPro" id="IPR041663">
    <property type="entry name" value="DisA/LigA_HHH"/>
</dbReference>
<comment type="similarity">
    <text evidence="10">Belongs to the NAD-dependent DNA ligase family. LigA subfamily.</text>
</comment>
<dbReference type="Pfam" id="PF03120">
    <property type="entry name" value="OB_DNA_ligase"/>
    <property type="match status" value="1"/>
</dbReference>
<feature type="binding site" evidence="10">
    <location>
        <position position="188"/>
    </location>
    <ligand>
        <name>NAD(+)</name>
        <dbReference type="ChEBI" id="CHEBI:57540"/>
    </ligand>
</feature>
<keyword evidence="13" id="KW-1185">Reference proteome</keyword>
<feature type="binding site" evidence="10">
    <location>
        <position position="307"/>
    </location>
    <ligand>
        <name>NAD(+)</name>
        <dbReference type="ChEBI" id="CHEBI:57540"/>
    </ligand>
</feature>
<dbReference type="InterPro" id="IPR004149">
    <property type="entry name" value="Znf_DNAligase_C4"/>
</dbReference>
<dbReference type="InterPro" id="IPR036420">
    <property type="entry name" value="BRCT_dom_sf"/>
</dbReference>
<dbReference type="InterPro" id="IPR013840">
    <property type="entry name" value="DNAligase_N"/>
</dbReference>
<dbReference type="Pfam" id="PF03119">
    <property type="entry name" value="DNA_ligase_ZBD"/>
    <property type="match status" value="1"/>
</dbReference>
<dbReference type="NCBIfam" id="TIGR00575">
    <property type="entry name" value="dnlj"/>
    <property type="match status" value="1"/>
</dbReference>
<dbReference type="Gene3D" id="1.10.150.20">
    <property type="entry name" value="5' to 3' exonuclease, C-terminal subdomain"/>
    <property type="match status" value="2"/>
</dbReference>
<organism evidence="12 13">
    <name type="scientific">Nocardioides panacihumi</name>
    <dbReference type="NCBI Taxonomy" id="400774"/>
    <lineage>
        <taxon>Bacteria</taxon>
        <taxon>Bacillati</taxon>
        <taxon>Actinomycetota</taxon>
        <taxon>Actinomycetes</taxon>
        <taxon>Propionibacteriales</taxon>
        <taxon>Nocardioidaceae</taxon>
        <taxon>Nocardioides</taxon>
    </lineage>
</organism>
<dbReference type="Gene3D" id="3.30.470.30">
    <property type="entry name" value="DNA ligase/mRNA capping enzyme"/>
    <property type="match status" value="1"/>
</dbReference>
<feature type="binding site" evidence="10">
    <location>
        <begin position="42"/>
        <end position="46"/>
    </location>
    <ligand>
        <name>NAD(+)</name>
        <dbReference type="ChEBI" id="CHEBI:57540"/>
    </ligand>
</feature>
<keyword evidence="5 10" id="KW-0862">Zinc</keyword>
<dbReference type="GO" id="GO:0016874">
    <property type="term" value="F:ligase activity"/>
    <property type="evidence" value="ECO:0007669"/>
    <property type="project" value="UniProtKB-KW"/>
</dbReference>
<evidence type="ECO:0000256" key="7">
    <source>
        <dbReference type="ARBA" id="ARBA00023027"/>
    </source>
</evidence>
<feature type="binding site" evidence="10">
    <location>
        <position position="444"/>
    </location>
    <ligand>
        <name>Zn(2+)</name>
        <dbReference type="ChEBI" id="CHEBI:29105"/>
    </ligand>
</feature>
<keyword evidence="4 10" id="KW-0227">DNA damage</keyword>
<dbReference type="EC" id="6.5.1.2" evidence="10"/>
<dbReference type="Proteomes" id="UP001500571">
    <property type="component" value="Unassembled WGS sequence"/>
</dbReference>
<evidence type="ECO:0000256" key="4">
    <source>
        <dbReference type="ARBA" id="ARBA00022763"/>
    </source>
</evidence>
<dbReference type="Pfam" id="PF00533">
    <property type="entry name" value="BRCT"/>
    <property type="match status" value="1"/>
</dbReference>
<name>A0ABP5CJ19_9ACTN</name>
<dbReference type="Gene3D" id="6.20.10.30">
    <property type="match status" value="1"/>
</dbReference>
<feature type="binding site" evidence="10">
    <location>
        <position position="125"/>
    </location>
    <ligand>
        <name>NAD(+)</name>
        <dbReference type="ChEBI" id="CHEBI:57540"/>
    </ligand>
</feature>
<comment type="cofactor">
    <cofactor evidence="10">
        <name>Mg(2+)</name>
        <dbReference type="ChEBI" id="CHEBI:18420"/>
    </cofactor>
    <cofactor evidence="10">
        <name>Mn(2+)</name>
        <dbReference type="ChEBI" id="CHEBI:29035"/>
    </cofactor>
</comment>
<keyword evidence="10" id="KW-0464">Manganese</keyword>
<protein>
    <recommendedName>
        <fullName evidence="10">DNA ligase</fullName>
        <ecNumber evidence="10">6.5.1.2</ecNumber>
    </recommendedName>
    <alternativeName>
        <fullName evidence="10">Polydeoxyribonucleotide synthase [NAD(+)]</fullName>
    </alternativeName>
</protein>
<evidence type="ECO:0000256" key="1">
    <source>
        <dbReference type="ARBA" id="ARBA00022598"/>
    </source>
</evidence>
<dbReference type="InterPro" id="IPR004150">
    <property type="entry name" value="NAD_DNA_ligase_OB"/>
</dbReference>
<dbReference type="SUPFAM" id="SSF50249">
    <property type="entry name" value="Nucleic acid-binding proteins"/>
    <property type="match status" value="1"/>
</dbReference>
<feature type="binding site" evidence="10">
    <location>
        <begin position="91"/>
        <end position="92"/>
    </location>
    <ligand>
        <name>NAD(+)</name>
        <dbReference type="ChEBI" id="CHEBI:57540"/>
    </ligand>
</feature>
<reference evidence="13" key="1">
    <citation type="journal article" date="2019" name="Int. J. Syst. Evol. Microbiol.">
        <title>The Global Catalogue of Microorganisms (GCM) 10K type strain sequencing project: providing services to taxonomists for standard genome sequencing and annotation.</title>
        <authorList>
            <consortium name="The Broad Institute Genomics Platform"/>
            <consortium name="The Broad Institute Genome Sequencing Center for Infectious Disease"/>
            <person name="Wu L."/>
            <person name="Ma J."/>
        </authorList>
    </citation>
    <scope>NUCLEOTIDE SEQUENCE [LARGE SCALE GENOMIC DNA]</scope>
    <source>
        <strain evidence="13">JCM 15309</strain>
    </source>
</reference>
<dbReference type="InterPro" id="IPR001679">
    <property type="entry name" value="DNA_ligase"/>
</dbReference>
<feature type="binding site" evidence="10">
    <location>
        <position position="450"/>
    </location>
    <ligand>
        <name>Zn(2+)</name>
        <dbReference type="ChEBI" id="CHEBI:29105"/>
    </ligand>
</feature>
<dbReference type="SMART" id="SM00292">
    <property type="entry name" value="BRCT"/>
    <property type="match status" value="1"/>
</dbReference>